<protein>
    <recommendedName>
        <fullName evidence="4">Methyltransferase type 11 domain-containing protein</fullName>
    </recommendedName>
</protein>
<evidence type="ECO:0000256" key="1">
    <source>
        <dbReference type="SAM" id="Phobius"/>
    </source>
</evidence>
<reference evidence="3" key="1">
    <citation type="journal article" date="2019" name="Mol. Biol. Evol.">
        <title>Blast fungal genomes show frequent chromosomal changes, gene gains and losses, and effector gene turnover.</title>
        <authorList>
            <person name="Gomez Luciano L.B."/>
            <person name="Jason Tsai I."/>
            <person name="Chuma I."/>
            <person name="Tosa Y."/>
            <person name="Chen Y.H."/>
            <person name="Li J.Y."/>
            <person name="Li M.Y."/>
            <person name="Jade Lu M.Y."/>
            <person name="Nakayashiki H."/>
            <person name="Li W.H."/>
        </authorList>
    </citation>
    <scope>NUCLEOTIDE SEQUENCE</scope>
    <source>
        <strain evidence="3">NI907</strain>
    </source>
</reference>
<dbReference type="PANTHER" id="PTHR45036:SF1">
    <property type="entry name" value="METHYLTRANSFERASE LIKE 7A"/>
    <property type="match status" value="1"/>
</dbReference>
<dbReference type="KEGG" id="pgri:PgNI_01706"/>
<evidence type="ECO:0000313" key="2">
    <source>
        <dbReference type="Proteomes" id="UP000515153"/>
    </source>
</evidence>
<dbReference type="CDD" id="cd02440">
    <property type="entry name" value="AdoMet_MTases"/>
    <property type="match status" value="1"/>
</dbReference>
<keyword evidence="1" id="KW-1133">Transmembrane helix</keyword>
<dbReference type="GeneID" id="41956691"/>
<reference evidence="3" key="3">
    <citation type="submission" date="2025-08" db="UniProtKB">
        <authorList>
            <consortium name="RefSeq"/>
        </authorList>
    </citation>
    <scope>IDENTIFICATION</scope>
    <source>
        <strain evidence="3">NI907</strain>
    </source>
</reference>
<dbReference type="PANTHER" id="PTHR45036">
    <property type="entry name" value="METHYLTRANSFERASE LIKE 7B"/>
    <property type="match status" value="1"/>
</dbReference>
<dbReference type="Pfam" id="PF13489">
    <property type="entry name" value="Methyltransf_23"/>
    <property type="match status" value="1"/>
</dbReference>
<dbReference type="AlphaFoldDB" id="A0A6P8BIH6"/>
<dbReference type="RefSeq" id="XP_030986844.1">
    <property type="nucleotide sequence ID" value="XM_031121778.1"/>
</dbReference>
<proteinExistence type="predicted"/>
<keyword evidence="1" id="KW-0812">Transmembrane</keyword>
<feature type="transmembrane region" description="Helical" evidence="1">
    <location>
        <begin position="16"/>
        <end position="34"/>
    </location>
</feature>
<sequence length="270" mass="30522">MTTKYSVIFWWLLDPWQFMFISLSYLPSTIVRLVRTRGIFSLATLQSEWFSDFWTWAGPGVRDSARPRVVPLLQGRVHAGRIVDHEAHPPASGTVLEIGPGSGMWAGLLASTEATRIIGVEPNTAVHPALKDAVKKHDLASRYEVVPHGIESLADLGVVAEGEVDCIVSILCLCSIPDPEHNMRQLYRYLKPGGRWYLYEHVRCEHNLFMVLYQALVNIFWPRFIGGCQLRRRTGELVRAAGDWSDVDIEPPHEEPWYNTVPHILGIATK</sequence>
<dbReference type="Gene3D" id="3.40.50.150">
    <property type="entry name" value="Vaccinia Virus protein VP39"/>
    <property type="match status" value="1"/>
</dbReference>
<reference evidence="3" key="2">
    <citation type="submission" date="2019-10" db="EMBL/GenBank/DDBJ databases">
        <authorList>
            <consortium name="NCBI Genome Project"/>
        </authorList>
    </citation>
    <scope>NUCLEOTIDE SEQUENCE</scope>
    <source>
        <strain evidence="3">NI907</strain>
    </source>
</reference>
<keyword evidence="2" id="KW-1185">Reference proteome</keyword>
<dbReference type="SUPFAM" id="SSF53335">
    <property type="entry name" value="S-adenosyl-L-methionine-dependent methyltransferases"/>
    <property type="match status" value="1"/>
</dbReference>
<organism evidence="2 3">
    <name type="scientific">Pyricularia grisea</name>
    <name type="common">Crabgrass-specific blast fungus</name>
    <name type="synonym">Magnaporthe grisea</name>
    <dbReference type="NCBI Taxonomy" id="148305"/>
    <lineage>
        <taxon>Eukaryota</taxon>
        <taxon>Fungi</taxon>
        <taxon>Dikarya</taxon>
        <taxon>Ascomycota</taxon>
        <taxon>Pezizomycotina</taxon>
        <taxon>Sordariomycetes</taxon>
        <taxon>Sordariomycetidae</taxon>
        <taxon>Magnaporthales</taxon>
        <taxon>Pyriculariaceae</taxon>
        <taxon>Pyricularia</taxon>
    </lineage>
</organism>
<evidence type="ECO:0008006" key="4">
    <source>
        <dbReference type="Google" id="ProtNLM"/>
    </source>
</evidence>
<dbReference type="Proteomes" id="UP000515153">
    <property type="component" value="Unplaced"/>
</dbReference>
<evidence type="ECO:0000313" key="3">
    <source>
        <dbReference type="RefSeq" id="XP_030986844.1"/>
    </source>
</evidence>
<keyword evidence="1" id="KW-0472">Membrane</keyword>
<gene>
    <name evidence="3" type="ORF">PgNI_01706</name>
</gene>
<dbReference type="InterPro" id="IPR029063">
    <property type="entry name" value="SAM-dependent_MTases_sf"/>
</dbReference>
<dbReference type="OrthoDB" id="540004at2759"/>
<name>A0A6P8BIH6_PYRGI</name>
<dbReference type="InterPro" id="IPR052356">
    <property type="entry name" value="Thiol_S-MT"/>
</dbReference>
<accession>A0A6P8BIH6</accession>